<dbReference type="CDD" id="cd01448">
    <property type="entry name" value="TST_Repeat_1"/>
    <property type="match status" value="1"/>
</dbReference>
<dbReference type="Pfam" id="PF00581">
    <property type="entry name" value="Rhodanese"/>
    <property type="match status" value="2"/>
</dbReference>
<dbReference type="AlphaFoldDB" id="A0A3B4GLJ2"/>
<dbReference type="SUPFAM" id="SSF52821">
    <property type="entry name" value="Rhodanese/Cell cycle control phosphatase"/>
    <property type="match status" value="2"/>
</dbReference>
<feature type="domain" description="Rhodanese" evidence="6">
    <location>
        <begin position="177"/>
        <end position="291"/>
    </location>
</feature>
<dbReference type="InterPro" id="IPR045078">
    <property type="entry name" value="TST/MPST-like"/>
</dbReference>
<dbReference type="Ensembl" id="ENSPNYT00000024465.1">
    <property type="protein sequence ID" value="ENSPNYP00000023880.1"/>
    <property type="gene ID" value="ENSPNYG00000018047.1"/>
</dbReference>
<dbReference type="NCBIfam" id="NF008557">
    <property type="entry name" value="PRK11493.1"/>
    <property type="match status" value="1"/>
</dbReference>
<feature type="domain" description="Rhodanese" evidence="6">
    <location>
        <begin position="28"/>
        <end position="147"/>
    </location>
</feature>
<dbReference type="FunFam" id="3.40.250.10:FF:000008">
    <property type="entry name" value="Sulfurtransferase"/>
    <property type="match status" value="1"/>
</dbReference>
<dbReference type="PROSITE" id="PS50206">
    <property type="entry name" value="RHODANESE_3"/>
    <property type="match status" value="2"/>
</dbReference>
<dbReference type="SMART" id="SM00450">
    <property type="entry name" value="RHOD"/>
    <property type="match status" value="2"/>
</dbReference>
<gene>
    <name evidence="9" type="primary">LOC102212451</name>
</gene>
<dbReference type="PANTHER" id="PTHR11364">
    <property type="entry name" value="THIOSULFATE SULFERTANSFERASE"/>
    <property type="match status" value="1"/>
</dbReference>
<sequence length="300" mass="33447">MQRLVMAAQTRALVSGQWLANAVRNDLIGPKLRVLDASWYLPKAKRNTREEFAQKHIPGSSFFDLDECSDKNSAFDHMLPTASYFSQYVGDLGIGNDTHVVVYDTSDTGAYSAPRVWWMFRLFGHSLVSLLDGGFKNWLVDGYPVTSEYLKPESREFKATLNQSWVKSYEDVLENIRTKQVQVVDARSPGRFKGTEPEPREDILPGHYPGAINIPYTTLLDPSGKVKDTESLAEIFKDAGVDMTRPFWASCGSGVTACQVILAAHLLGHPGVCLYDGSWCEWFQKASPELIISEGEGKKA</sequence>
<proteinExistence type="predicted"/>
<dbReference type="FunFam" id="3.40.250.10:FF:000001">
    <property type="entry name" value="Sulfurtransferase"/>
    <property type="match status" value="1"/>
</dbReference>
<dbReference type="InterPro" id="IPR036873">
    <property type="entry name" value="Rhodanese-like_dom_sf"/>
</dbReference>
<organism evidence="7">
    <name type="scientific">Pundamilia nyererei</name>
    <dbReference type="NCBI Taxonomy" id="303518"/>
    <lineage>
        <taxon>Eukaryota</taxon>
        <taxon>Metazoa</taxon>
        <taxon>Chordata</taxon>
        <taxon>Craniata</taxon>
        <taxon>Vertebrata</taxon>
        <taxon>Euteleostomi</taxon>
        <taxon>Actinopterygii</taxon>
        <taxon>Neopterygii</taxon>
        <taxon>Teleostei</taxon>
        <taxon>Neoteleostei</taxon>
        <taxon>Acanthomorphata</taxon>
        <taxon>Ovalentaria</taxon>
        <taxon>Cichlomorphae</taxon>
        <taxon>Cichliformes</taxon>
        <taxon>Cichlidae</taxon>
        <taxon>African cichlids</taxon>
        <taxon>Pseudocrenilabrinae</taxon>
        <taxon>Haplochromini</taxon>
        <taxon>Pundamilia</taxon>
    </lineage>
</organism>
<dbReference type="Proteomes" id="UP000695023">
    <property type="component" value="Unplaced"/>
</dbReference>
<dbReference type="Gene3D" id="3.40.250.10">
    <property type="entry name" value="Rhodanese-like domain"/>
    <property type="match status" value="2"/>
</dbReference>
<keyword evidence="2 5" id="KW-0808">Transferase</keyword>
<dbReference type="CTD" id="4357"/>
<dbReference type="GO" id="GO:0005739">
    <property type="term" value="C:mitochondrion"/>
    <property type="evidence" value="ECO:0007669"/>
    <property type="project" value="UniProtKB-SubCell"/>
</dbReference>
<name>A0A3B4GLJ2_9CICH</name>
<dbReference type="GeneTree" id="ENSGT00510000046773"/>
<dbReference type="RefSeq" id="XP_005743516.1">
    <property type="nucleotide sequence ID" value="XM_005743459.2"/>
</dbReference>
<dbReference type="GO" id="GO:0004792">
    <property type="term" value="F:thiosulfate-cyanide sulfurtransferase activity"/>
    <property type="evidence" value="ECO:0007669"/>
    <property type="project" value="InterPro"/>
</dbReference>
<protein>
    <recommendedName>
        <fullName evidence="5">Sulfurtransferase</fullName>
    </recommendedName>
</protein>
<keyword evidence="3" id="KW-0677">Repeat</keyword>
<evidence type="ECO:0000256" key="1">
    <source>
        <dbReference type="ARBA" id="ARBA00004173"/>
    </source>
</evidence>
<evidence type="ECO:0000313" key="9">
    <source>
        <dbReference type="RefSeq" id="XP_005743516.1"/>
    </source>
</evidence>
<evidence type="ECO:0000256" key="2">
    <source>
        <dbReference type="ARBA" id="ARBA00022679"/>
    </source>
</evidence>
<dbReference type="CDD" id="cd01449">
    <property type="entry name" value="TST_Repeat_2"/>
    <property type="match status" value="1"/>
</dbReference>
<evidence type="ECO:0000259" key="6">
    <source>
        <dbReference type="PROSITE" id="PS50206"/>
    </source>
</evidence>
<dbReference type="InterPro" id="IPR001307">
    <property type="entry name" value="Thiosulphate_STrfase_CS"/>
</dbReference>
<dbReference type="PROSITE" id="PS00683">
    <property type="entry name" value="RHODANESE_2"/>
    <property type="match status" value="1"/>
</dbReference>
<evidence type="ECO:0000313" key="7">
    <source>
        <dbReference type="Ensembl" id="ENSPNYP00000023880.1"/>
    </source>
</evidence>
<dbReference type="STRING" id="303518.ENSPNYP00000023880"/>
<evidence type="ECO:0000256" key="5">
    <source>
        <dbReference type="RuleBase" id="RU000507"/>
    </source>
</evidence>
<dbReference type="OrthoDB" id="270167at2759"/>
<comment type="subcellular location">
    <subcellularLocation>
        <location evidence="1">Mitochondrion</location>
    </subcellularLocation>
</comment>
<dbReference type="PANTHER" id="PTHR11364:SF27">
    <property type="entry name" value="SULFURTRANSFERASE"/>
    <property type="match status" value="1"/>
</dbReference>
<evidence type="ECO:0000256" key="3">
    <source>
        <dbReference type="ARBA" id="ARBA00022737"/>
    </source>
</evidence>
<keyword evidence="4" id="KW-0496">Mitochondrion</keyword>
<keyword evidence="8" id="KW-1185">Reference proteome</keyword>
<accession>A0A3B4GLJ2</accession>
<dbReference type="InterPro" id="IPR001763">
    <property type="entry name" value="Rhodanese-like_dom"/>
</dbReference>
<reference evidence="9" key="2">
    <citation type="submission" date="2025-04" db="UniProtKB">
        <authorList>
            <consortium name="RefSeq"/>
        </authorList>
    </citation>
    <scope>IDENTIFICATION</scope>
</reference>
<reference evidence="7" key="1">
    <citation type="submission" date="2023-09" db="UniProtKB">
        <authorList>
            <consortium name="Ensembl"/>
        </authorList>
    </citation>
    <scope>IDENTIFICATION</scope>
</reference>
<evidence type="ECO:0000313" key="8">
    <source>
        <dbReference type="Proteomes" id="UP000695023"/>
    </source>
</evidence>
<evidence type="ECO:0000256" key="4">
    <source>
        <dbReference type="ARBA" id="ARBA00023128"/>
    </source>
</evidence>